<dbReference type="SMART" id="SM00354">
    <property type="entry name" value="HTH_LACI"/>
    <property type="match status" value="1"/>
</dbReference>
<sequence length="347" mass="37749">MNHSETRKPEQRATMIDVAKDAGVSFKTVSRVLNGERNVREETRQLVFDAAARLNYKLNAAARSLRVGGPQIIALLVQNPSRSYIESVHLGALQRCHKSGMHLIMEECEGGLSDIEALIDNTSPVGLVITPPLCDDPELIEMLDCKKIRYVMVTPRCADEKQASVNIDNQIAAQEMTDHLIALGHKRIGFIKGHPDHSASEKRYQGYLKALRAAQIDSDPVLVEEGEFSWTSGLTGAEKLLDLADPPTAIFASNDDMAAAAIAAAYRRNLHVPNDLSVVGFDNTQVAAVISPQLTTVNQPIADLVSEAVGLLTDQTFQSGERSKPIFLDHHLVTRESAGPAKAEVSA</sequence>
<dbReference type="SUPFAM" id="SSF47413">
    <property type="entry name" value="lambda repressor-like DNA-binding domains"/>
    <property type="match status" value="1"/>
</dbReference>
<name>A0ABP3KXW8_9SPHN</name>
<keyword evidence="2 5" id="KW-0238">DNA-binding</keyword>
<evidence type="ECO:0000256" key="3">
    <source>
        <dbReference type="ARBA" id="ARBA00023163"/>
    </source>
</evidence>
<dbReference type="Pfam" id="PF00356">
    <property type="entry name" value="LacI"/>
    <property type="match status" value="1"/>
</dbReference>
<dbReference type="Gene3D" id="1.10.260.40">
    <property type="entry name" value="lambda repressor-like DNA-binding domains"/>
    <property type="match status" value="1"/>
</dbReference>
<dbReference type="CDD" id="cd01392">
    <property type="entry name" value="HTH_LacI"/>
    <property type="match status" value="1"/>
</dbReference>
<keyword evidence="3" id="KW-0804">Transcription</keyword>
<dbReference type="InterPro" id="IPR010982">
    <property type="entry name" value="Lambda_DNA-bd_dom_sf"/>
</dbReference>
<dbReference type="Proteomes" id="UP001500713">
    <property type="component" value="Unassembled WGS sequence"/>
</dbReference>
<feature type="domain" description="HTH lacI-type" evidence="4">
    <location>
        <begin position="13"/>
        <end position="67"/>
    </location>
</feature>
<dbReference type="Pfam" id="PF13377">
    <property type="entry name" value="Peripla_BP_3"/>
    <property type="match status" value="1"/>
</dbReference>
<dbReference type="SUPFAM" id="SSF53822">
    <property type="entry name" value="Periplasmic binding protein-like I"/>
    <property type="match status" value="1"/>
</dbReference>
<dbReference type="EMBL" id="BAAAEM010000003">
    <property type="protein sequence ID" value="GAA0486509.1"/>
    <property type="molecule type" value="Genomic_DNA"/>
</dbReference>
<protein>
    <submittedName>
        <fullName evidence="5">LacI family DNA-binding transcriptional regulator</fullName>
    </submittedName>
</protein>
<dbReference type="PANTHER" id="PTHR30146:SF153">
    <property type="entry name" value="LACTOSE OPERON REPRESSOR"/>
    <property type="match status" value="1"/>
</dbReference>
<evidence type="ECO:0000259" key="4">
    <source>
        <dbReference type="PROSITE" id="PS50932"/>
    </source>
</evidence>
<gene>
    <name evidence="5" type="ORF">GCM10009096_31630</name>
</gene>
<dbReference type="PANTHER" id="PTHR30146">
    <property type="entry name" value="LACI-RELATED TRANSCRIPTIONAL REPRESSOR"/>
    <property type="match status" value="1"/>
</dbReference>
<dbReference type="PROSITE" id="PS00356">
    <property type="entry name" value="HTH_LACI_1"/>
    <property type="match status" value="1"/>
</dbReference>
<comment type="caution">
    <text evidence="5">The sequence shown here is derived from an EMBL/GenBank/DDBJ whole genome shotgun (WGS) entry which is preliminary data.</text>
</comment>
<keyword evidence="1" id="KW-0805">Transcription regulation</keyword>
<reference evidence="6" key="1">
    <citation type="journal article" date="2019" name="Int. J. Syst. Evol. Microbiol.">
        <title>The Global Catalogue of Microorganisms (GCM) 10K type strain sequencing project: providing services to taxonomists for standard genome sequencing and annotation.</title>
        <authorList>
            <consortium name="The Broad Institute Genomics Platform"/>
            <consortium name="The Broad Institute Genome Sequencing Center for Infectious Disease"/>
            <person name="Wu L."/>
            <person name="Ma J."/>
        </authorList>
    </citation>
    <scope>NUCLEOTIDE SEQUENCE [LARGE SCALE GENOMIC DNA]</scope>
    <source>
        <strain evidence="6">JCM 14162</strain>
    </source>
</reference>
<dbReference type="PROSITE" id="PS50932">
    <property type="entry name" value="HTH_LACI_2"/>
    <property type="match status" value="1"/>
</dbReference>
<organism evidence="5 6">
    <name type="scientific">Parasphingorhabdus litoris</name>
    <dbReference type="NCBI Taxonomy" id="394733"/>
    <lineage>
        <taxon>Bacteria</taxon>
        <taxon>Pseudomonadati</taxon>
        <taxon>Pseudomonadota</taxon>
        <taxon>Alphaproteobacteria</taxon>
        <taxon>Sphingomonadales</taxon>
        <taxon>Sphingomonadaceae</taxon>
        <taxon>Parasphingorhabdus</taxon>
    </lineage>
</organism>
<evidence type="ECO:0000256" key="1">
    <source>
        <dbReference type="ARBA" id="ARBA00023015"/>
    </source>
</evidence>
<dbReference type="Gene3D" id="3.40.50.2300">
    <property type="match status" value="2"/>
</dbReference>
<dbReference type="GO" id="GO:0003677">
    <property type="term" value="F:DNA binding"/>
    <property type="evidence" value="ECO:0007669"/>
    <property type="project" value="UniProtKB-KW"/>
</dbReference>
<evidence type="ECO:0000313" key="5">
    <source>
        <dbReference type="EMBL" id="GAA0486509.1"/>
    </source>
</evidence>
<evidence type="ECO:0000256" key="2">
    <source>
        <dbReference type="ARBA" id="ARBA00023125"/>
    </source>
</evidence>
<dbReference type="RefSeq" id="WP_229955688.1">
    <property type="nucleotide sequence ID" value="NZ_BAAAEM010000003.1"/>
</dbReference>
<accession>A0ABP3KXW8</accession>
<dbReference type="InterPro" id="IPR046335">
    <property type="entry name" value="LacI/GalR-like_sensor"/>
</dbReference>
<dbReference type="InterPro" id="IPR000843">
    <property type="entry name" value="HTH_LacI"/>
</dbReference>
<dbReference type="InterPro" id="IPR028082">
    <property type="entry name" value="Peripla_BP_I"/>
</dbReference>
<keyword evidence="6" id="KW-1185">Reference proteome</keyword>
<dbReference type="CDD" id="cd01545">
    <property type="entry name" value="PBP1_SalR"/>
    <property type="match status" value="1"/>
</dbReference>
<proteinExistence type="predicted"/>
<evidence type="ECO:0000313" key="6">
    <source>
        <dbReference type="Proteomes" id="UP001500713"/>
    </source>
</evidence>